<dbReference type="HOGENOM" id="CLU_2633916_0_0_5"/>
<evidence type="ECO:0000313" key="1">
    <source>
        <dbReference type="EMBL" id="EAQ10882.1"/>
    </source>
</evidence>
<organism evidence="1 2">
    <name type="scientific">Maritimibacter alkaliphilus HTCC2654</name>
    <dbReference type="NCBI Taxonomy" id="314271"/>
    <lineage>
        <taxon>Bacteria</taxon>
        <taxon>Pseudomonadati</taxon>
        <taxon>Pseudomonadota</taxon>
        <taxon>Alphaproteobacteria</taxon>
        <taxon>Rhodobacterales</taxon>
        <taxon>Roseobacteraceae</taxon>
        <taxon>Maritimibacter</taxon>
    </lineage>
</organism>
<accession>A3VLJ4</accession>
<name>A3VLJ4_9RHOB</name>
<dbReference type="STRING" id="314271.RB2654_21978"/>
<keyword evidence="2" id="KW-1185">Reference proteome</keyword>
<protein>
    <submittedName>
        <fullName evidence="1">Uncharacterized protein</fullName>
    </submittedName>
</protein>
<evidence type="ECO:0000313" key="2">
    <source>
        <dbReference type="Proteomes" id="UP000002931"/>
    </source>
</evidence>
<proteinExistence type="predicted"/>
<dbReference type="Proteomes" id="UP000002931">
    <property type="component" value="Unassembled WGS sequence"/>
</dbReference>
<reference evidence="1 2" key="1">
    <citation type="journal article" date="2010" name="J. Bacteriol.">
        <title>Genome sequences of Pelagibaca bermudensis HTCC2601T and Maritimibacter alkaliphilus HTCC2654T, the type strains of two marine Roseobacter genera.</title>
        <authorList>
            <person name="Thrash J.C."/>
            <person name="Cho J.C."/>
            <person name="Ferriera S."/>
            <person name="Johnson J."/>
            <person name="Vergin K.L."/>
            <person name="Giovannoni S.J."/>
        </authorList>
    </citation>
    <scope>NUCLEOTIDE SEQUENCE [LARGE SCALE GENOMIC DNA]</scope>
    <source>
        <strain evidence="1 2">HTCC2654</strain>
    </source>
</reference>
<dbReference type="AlphaFoldDB" id="A3VLJ4"/>
<comment type="caution">
    <text evidence="1">The sequence shown here is derived from an EMBL/GenBank/DDBJ whole genome shotgun (WGS) entry which is preliminary data.</text>
</comment>
<sequence>MAKKIDDKIGNRRRKMYLLAIHTIELQAAMFSNGLSQRMRRFSRTRNFVMCRQSLGQICHVGRLWHGSLHQASLKII</sequence>
<dbReference type="EMBL" id="AAMT01000023">
    <property type="protein sequence ID" value="EAQ10882.1"/>
    <property type="molecule type" value="Genomic_DNA"/>
</dbReference>
<gene>
    <name evidence="1" type="ORF">RB2654_21978</name>
</gene>